<organism evidence="2 3">
    <name type="scientific">Paractinoplanes bogorensis</name>
    <dbReference type="NCBI Taxonomy" id="1610840"/>
    <lineage>
        <taxon>Bacteria</taxon>
        <taxon>Bacillati</taxon>
        <taxon>Actinomycetota</taxon>
        <taxon>Actinomycetes</taxon>
        <taxon>Micromonosporales</taxon>
        <taxon>Micromonosporaceae</taxon>
        <taxon>Paractinoplanes</taxon>
    </lineage>
</organism>
<protein>
    <submittedName>
        <fullName evidence="2">DUF742 domain-containing protein</fullName>
    </submittedName>
</protein>
<feature type="region of interest" description="Disordered" evidence="1">
    <location>
        <begin position="1"/>
        <end position="26"/>
    </location>
</feature>
<evidence type="ECO:0000313" key="3">
    <source>
        <dbReference type="Proteomes" id="UP001519654"/>
    </source>
</evidence>
<proteinExistence type="predicted"/>
<dbReference type="PANTHER" id="PTHR36221:SF1">
    <property type="entry name" value="DUF742 DOMAIN-CONTAINING PROTEIN"/>
    <property type="match status" value="1"/>
</dbReference>
<dbReference type="EMBL" id="JAHKKG010000005">
    <property type="protein sequence ID" value="MBU2665209.1"/>
    <property type="molecule type" value="Genomic_DNA"/>
</dbReference>
<dbReference type="InterPro" id="IPR007995">
    <property type="entry name" value="DUF742"/>
</dbReference>
<name>A0ABS5YR63_9ACTN</name>
<comment type="caution">
    <text evidence="2">The sequence shown here is derived from an EMBL/GenBank/DDBJ whole genome shotgun (WGS) entry which is preliminary data.</text>
</comment>
<dbReference type="PANTHER" id="PTHR36221">
    <property type="entry name" value="DUF742 DOMAIN-CONTAINING PROTEIN"/>
    <property type="match status" value="1"/>
</dbReference>
<dbReference type="Proteomes" id="UP001519654">
    <property type="component" value="Unassembled WGS sequence"/>
</dbReference>
<accession>A0ABS5YR63</accession>
<evidence type="ECO:0000256" key="1">
    <source>
        <dbReference type="SAM" id="MobiDB-lite"/>
    </source>
</evidence>
<gene>
    <name evidence="2" type="ORF">KOI35_17030</name>
</gene>
<sequence>MRGNSRWGPDPRMIPPSSPVPPPEAPVADAVGGDEVFLRPFMVTGGRTTPRHAGLRVETLLHATPDALVAPLRFEARRIVELCREPKAVADVAVALRQPLGVVRVLADDLVDEGHLRIEDQLGELPLALIERIVDRVSAL</sequence>
<evidence type="ECO:0000313" key="2">
    <source>
        <dbReference type="EMBL" id="MBU2665209.1"/>
    </source>
</evidence>
<dbReference type="Pfam" id="PF05331">
    <property type="entry name" value="DUF742"/>
    <property type="match status" value="1"/>
</dbReference>
<keyword evidence="3" id="KW-1185">Reference proteome</keyword>
<dbReference type="RefSeq" id="WP_215788434.1">
    <property type="nucleotide sequence ID" value="NZ_JAHKKG010000005.1"/>
</dbReference>
<reference evidence="2 3" key="1">
    <citation type="submission" date="2021-06" db="EMBL/GenBank/DDBJ databases">
        <title>Actinoplanes lichenicola sp. nov., and Actinoplanes ovalisporus sp. nov., isolated from lichen in Thailand.</title>
        <authorList>
            <person name="Saeng-In P."/>
            <person name="Kanchanasin P."/>
            <person name="Yuki M."/>
            <person name="Kudo T."/>
            <person name="Ohkuma M."/>
            <person name="Phongsopitanun W."/>
            <person name="Tanasupawat S."/>
        </authorList>
    </citation>
    <scope>NUCLEOTIDE SEQUENCE [LARGE SCALE GENOMIC DNA]</scope>
    <source>
        <strain evidence="2 3">NBRC 110975</strain>
    </source>
</reference>
<feature type="compositionally biased region" description="Pro residues" evidence="1">
    <location>
        <begin position="12"/>
        <end position="25"/>
    </location>
</feature>